<feature type="transmembrane region" description="Helical" evidence="9">
    <location>
        <begin position="390"/>
        <end position="411"/>
    </location>
</feature>
<feature type="transmembrane region" description="Helical" evidence="9">
    <location>
        <begin position="334"/>
        <end position="356"/>
    </location>
</feature>
<organism evidence="12 13">
    <name type="scientific">Ruthenibacterium lactatiformans</name>
    <dbReference type="NCBI Taxonomy" id="1550024"/>
    <lineage>
        <taxon>Bacteria</taxon>
        <taxon>Bacillati</taxon>
        <taxon>Bacillota</taxon>
        <taxon>Clostridia</taxon>
        <taxon>Eubacteriales</taxon>
        <taxon>Oscillospiraceae</taxon>
        <taxon>Ruthenibacterium</taxon>
    </lineage>
</organism>
<evidence type="ECO:0000256" key="3">
    <source>
        <dbReference type="ARBA" id="ARBA00022475"/>
    </source>
</evidence>
<dbReference type="GO" id="GO:0005886">
    <property type="term" value="C:plasma membrane"/>
    <property type="evidence" value="ECO:0007669"/>
    <property type="project" value="UniProtKB-SubCell"/>
</dbReference>
<feature type="transmembrane region" description="Helical" evidence="9">
    <location>
        <begin position="305"/>
        <end position="328"/>
    </location>
</feature>
<dbReference type="Proteomes" id="UP000032483">
    <property type="component" value="Unassembled WGS sequence"/>
</dbReference>
<keyword evidence="4 9" id="KW-0812">Transmembrane</keyword>
<dbReference type="PATRIC" id="fig|1550024.3.peg.261"/>
<comment type="subcellular location">
    <subcellularLocation>
        <location evidence="1 9">Cell membrane</location>
        <topology evidence="1 9">Multi-pass membrane protein</topology>
    </subcellularLocation>
</comment>
<dbReference type="Pfam" id="PF22599">
    <property type="entry name" value="SecDF_P1_head"/>
    <property type="match status" value="1"/>
</dbReference>
<feature type="transmembrane region" description="Helical" evidence="9">
    <location>
        <begin position="7"/>
        <end position="28"/>
    </location>
</feature>
<keyword evidence="13" id="KW-1185">Reference proteome</keyword>
<dbReference type="GO" id="GO:0015450">
    <property type="term" value="F:protein-transporting ATPase activity"/>
    <property type="evidence" value="ECO:0007669"/>
    <property type="project" value="InterPro"/>
</dbReference>
<keyword evidence="8 9" id="KW-0472">Membrane</keyword>
<dbReference type="GO" id="GO:0065002">
    <property type="term" value="P:intracellular protein transmembrane transport"/>
    <property type="evidence" value="ECO:0007669"/>
    <property type="project" value="UniProtKB-UniRule"/>
</dbReference>
<dbReference type="SUPFAM" id="SSF82866">
    <property type="entry name" value="Multidrug efflux transporter AcrB transmembrane domain"/>
    <property type="match status" value="1"/>
</dbReference>
<feature type="transmembrane region" description="Helical" evidence="9">
    <location>
        <begin position="278"/>
        <end position="298"/>
    </location>
</feature>
<dbReference type="EMBL" id="JXXK01000001">
    <property type="protein sequence ID" value="KJF41456.1"/>
    <property type="molecule type" value="Genomic_DNA"/>
</dbReference>
<dbReference type="PANTHER" id="PTHR30081">
    <property type="entry name" value="PROTEIN-EXPORT MEMBRANE PROTEIN SEC"/>
    <property type="match status" value="1"/>
</dbReference>
<evidence type="ECO:0000313" key="12">
    <source>
        <dbReference type="EMBL" id="KJF41456.1"/>
    </source>
</evidence>
<dbReference type="GeneID" id="93727840"/>
<comment type="subunit">
    <text evidence="9">Forms a complex with SecF. Part of the essential Sec protein translocation apparatus which comprises SecA, SecYEG and auxiliary proteins SecDF. Other proteins may also be involved.</text>
</comment>
<gene>
    <name evidence="9" type="primary">secD</name>
    <name evidence="12" type="ORF">TQ39_01180</name>
</gene>
<evidence type="ECO:0000313" key="13">
    <source>
        <dbReference type="Proteomes" id="UP000032483"/>
    </source>
</evidence>
<feature type="domain" description="SecDF P1 head subdomain" evidence="11">
    <location>
        <begin position="142"/>
        <end position="258"/>
    </location>
</feature>
<dbReference type="InterPro" id="IPR048634">
    <property type="entry name" value="SecD_SecF_C"/>
</dbReference>
<dbReference type="Gene3D" id="1.20.1640.10">
    <property type="entry name" value="Multidrug efflux transporter AcrB transmembrane domain"/>
    <property type="match status" value="1"/>
</dbReference>
<evidence type="ECO:0000259" key="10">
    <source>
        <dbReference type="Pfam" id="PF02355"/>
    </source>
</evidence>
<dbReference type="HAMAP" id="MF_01463_B">
    <property type="entry name" value="SecD_B"/>
    <property type="match status" value="1"/>
</dbReference>
<dbReference type="GO" id="GO:0006605">
    <property type="term" value="P:protein targeting"/>
    <property type="evidence" value="ECO:0007669"/>
    <property type="project" value="UniProtKB-UniRule"/>
</dbReference>
<dbReference type="InterPro" id="IPR055344">
    <property type="entry name" value="SecD_SecF_C_bact"/>
</dbReference>
<comment type="similarity">
    <text evidence="9">Belongs to the SecD/SecF family. SecD subfamily.</text>
</comment>
<dbReference type="InterPro" id="IPR022813">
    <property type="entry name" value="SecD/SecF_arch_bac"/>
</dbReference>
<dbReference type="AlphaFoldDB" id="A0A0D8J4J8"/>
<accession>A0A0D8J4J8</accession>
<evidence type="ECO:0000259" key="11">
    <source>
        <dbReference type="Pfam" id="PF22599"/>
    </source>
</evidence>
<evidence type="ECO:0000256" key="7">
    <source>
        <dbReference type="ARBA" id="ARBA00023010"/>
    </source>
</evidence>
<dbReference type="Gene3D" id="3.30.1360.200">
    <property type="match status" value="1"/>
</dbReference>
<comment type="function">
    <text evidence="9">Part of the Sec protein translocase complex. Interacts with the SecYEG preprotein conducting channel. SecDF uses the proton motive force (PMF) to complete protein translocation after the ATP-dependent function of SecA.</text>
</comment>
<dbReference type="InterPro" id="IPR005791">
    <property type="entry name" value="SecD"/>
</dbReference>
<sequence>MKTKGKPWQFFVVAVLIVVFAFTAFLGISTQYGDTTKIWVKGAQDIRFGIDIRGGVDVTFMPADGYDATDEQMAAAESVIQQRLVNLNITDNEVYTDYNKDRIIVRFPWKEGETDFNPESAIQEIGATAVLTFREGKEVDSEGKPTGVTAENIILEGKDIKSATAAVDNNANSATYGQYYVSLELNDSGKESFAEATTRLSESKGTISIWMDDTMISYPTVNSAITDGNAMITLNGSDDKTRDEAISLANKINSGALPFALTAENYSTISPSLGANSLQAMVIAGVVAFVLVALFMIANYRLPGAVAVIALLGQTAMTLAFVSGYFSVLNSFTLTLPGIAGIILAIGMGVDANVIAAERIKEEIRSGKSIDGAIRAGFDRGLAPVIDGNVTVIIVAVMLMGAFGPTDGFFARMLKPIFFAFGPSTAGTIYSFGYTLLVGVLLNFVFGVICTRVMLKGISKLKCMRNPVLYGGVKNEKTV</sequence>
<name>A0A0D8J4J8_9FIRM</name>
<dbReference type="Gene3D" id="3.30.70.3400">
    <property type="match status" value="1"/>
</dbReference>
<dbReference type="Pfam" id="PF02355">
    <property type="entry name" value="SecD_SecF_C"/>
    <property type="match status" value="1"/>
</dbReference>
<evidence type="ECO:0000256" key="2">
    <source>
        <dbReference type="ARBA" id="ARBA00022448"/>
    </source>
</evidence>
<evidence type="ECO:0000256" key="9">
    <source>
        <dbReference type="HAMAP-Rule" id="MF_01463"/>
    </source>
</evidence>
<reference evidence="12" key="1">
    <citation type="submission" date="2015-02" db="EMBL/GenBank/DDBJ databases">
        <title>A novel member of the family Ruminococcaceae isolated from human feces.</title>
        <authorList>
            <person name="Shkoporov A.N."/>
            <person name="Chaplin A.V."/>
            <person name="Motuzova O.V."/>
            <person name="Kafarskaia L.I."/>
            <person name="Khokhlova E.V."/>
            <person name="Efimov B.A."/>
        </authorList>
    </citation>
    <scope>NUCLEOTIDE SEQUENCE [LARGE SCALE GENOMIC DNA]</scope>
    <source>
        <strain evidence="12">585-1</strain>
    </source>
</reference>
<keyword evidence="2 9" id="KW-0813">Transport</keyword>
<feature type="transmembrane region" description="Helical" evidence="9">
    <location>
        <begin position="431"/>
        <end position="455"/>
    </location>
</feature>
<comment type="caution">
    <text evidence="12">The sequence shown here is derived from an EMBL/GenBank/DDBJ whole genome shotgun (WGS) entry which is preliminary data.</text>
</comment>
<dbReference type="PANTHER" id="PTHR30081:SF1">
    <property type="entry name" value="PROTEIN TRANSLOCASE SUBUNIT SECD"/>
    <property type="match status" value="1"/>
</dbReference>
<keyword evidence="6 9" id="KW-1133">Transmembrane helix</keyword>
<protein>
    <recommendedName>
        <fullName evidence="9">Protein translocase subunit SecD</fullName>
    </recommendedName>
</protein>
<keyword evidence="7 9" id="KW-0811">Translocation</keyword>
<feature type="domain" description="Protein export membrane protein SecD/SecF C-terminal" evidence="10">
    <location>
        <begin position="262"/>
        <end position="400"/>
    </location>
</feature>
<evidence type="ECO:0000256" key="1">
    <source>
        <dbReference type="ARBA" id="ARBA00004651"/>
    </source>
</evidence>
<dbReference type="InterPro" id="IPR054384">
    <property type="entry name" value="SecDF_P1_head"/>
</dbReference>
<evidence type="ECO:0000256" key="5">
    <source>
        <dbReference type="ARBA" id="ARBA00022927"/>
    </source>
</evidence>
<evidence type="ECO:0000256" key="6">
    <source>
        <dbReference type="ARBA" id="ARBA00022989"/>
    </source>
</evidence>
<keyword evidence="5 9" id="KW-0653">Protein transport</keyword>
<evidence type="ECO:0000256" key="8">
    <source>
        <dbReference type="ARBA" id="ARBA00023136"/>
    </source>
</evidence>
<evidence type="ECO:0000256" key="4">
    <source>
        <dbReference type="ARBA" id="ARBA00022692"/>
    </source>
</evidence>
<proteinExistence type="inferred from homology"/>
<dbReference type="RefSeq" id="WP_009325820.1">
    <property type="nucleotide sequence ID" value="NZ_CAOJUJ010000027.1"/>
</dbReference>
<keyword evidence="3 9" id="KW-1003">Cell membrane</keyword>
<dbReference type="GO" id="GO:0043952">
    <property type="term" value="P:protein transport by the Sec complex"/>
    <property type="evidence" value="ECO:0007669"/>
    <property type="project" value="UniProtKB-UniRule"/>
</dbReference>
<dbReference type="NCBIfam" id="TIGR00916">
    <property type="entry name" value="2A0604s01"/>
    <property type="match status" value="1"/>
</dbReference>